<dbReference type="Proteomes" id="UP001396334">
    <property type="component" value="Unassembled WGS sequence"/>
</dbReference>
<evidence type="ECO:0000313" key="1">
    <source>
        <dbReference type="EMBL" id="KAK9035159.1"/>
    </source>
</evidence>
<protein>
    <submittedName>
        <fullName evidence="1">Uncharacterized protein</fullName>
    </submittedName>
</protein>
<sequence>MGGRPPDPDMNVGQLQVFERLASPVGKNMAAKLISMGTTDGVNNESNAWKPSKGSYASVAAEKKFCRGAG</sequence>
<reference evidence="1 2" key="1">
    <citation type="journal article" date="2024" name="G3 (Bethesda)">
        <title>Genome assembly of Hibiscus sabdariffa L. provides insights into metabolisms of medicinal natural products.</title>
        <authorList>
            <person name="Kim T."/>
        </authorList>
    </citation>
    <scope>NUCLEOTIDE SEQUENCE [LARGE SCALE GENOMIC DNA]</scope>
    <source>
        <strain evidence="1">TK-2024</strain>
        <tissue evidence="1">Old leaves</tissue>
    </source>
</reference>
<accession>A0ABR2TCI2</accession>
<evidence type="ECO:0000313" key="2">
    <source>
        <dbReference type="Proteomes" id="UP001396334"/>
    </source>
</evidence>
<dbReference type="EMBL" id="JBBPBN010000006">
    <property type="protein sequence ID" value="KAK9035159.1"/>
    <property type="molecule type" value="Genomic_DNA"/>
</dbReference>
<organism evidence="1 2">
    <name type="scientific">Hibiscus sabdariffa</name>
    <name type="common">roselle</name>
    <dbReference type="NCBI Taxonomy" id="183260"/>
    <lineage>
        <taxon>Eukaryota</taxon>
        <taxon>Viridiplantae</taxon>
        <taxon>Streptophyta</taxon>
        <taxon>Embryophyta</taxon>
        <taxon>Tracheophyta</taxon>
        <taxon>Spermatophyta</taxon>
        <taxon>Magnoliopsida</taxon>
        <taxon>eudicotyledons</taxon>
        <taxon>Gunneridae</taxon>
        <taxon>Pentapetalae</taxon>
        <taxon>rosids</taxon>
        <taxon>malvids</taxon>
        <taxon>Malvales</taxon>
        <taxon>Malvaceae</taxon>
        <taxon>Malvoideae</taxon>
        <taxon>Hibiscus</taxon>
    </lineage>
</organism>
<keyword evidence="2" id="KW-1185">Reference proteome</keyword>
<name>A0ABR2TCI2_9ROSI</name>
<proteinExistence type="predicted"/>
<comment type="caution">
    <text evidence="1">The sequence shown here is derived from an EMBL/GenBank/DDBJ whole genome shotgun (WGS) entry which is preliminary data.</text>
</comment>
<gene>
    <name evidence="1" type="ORF">V6N11_077208</name>
</gene>